<reference evidence="1" key="1">
    <citation type="submission" date="2022-01" db="EMBL/GenBank/DDBJ databases">
        <authorList>
            <person name="King R."/>
        </authorList>
    </citation>
    <scope>NUCLEOTIDE SEQUENCE</scope>
</reference>
<gene>
    <name evidence="1" type="ORF">NEZAVI_LOCUS58</name>
</gene>
<proteinExistence type="predicted"/>
<keyword evidence="2" id="KW-1185">Reference proteome</keyword>
<evidence type="ECO:0000313" key="1">
    <source>
        <dbReference type="EMBL" id="CAH1388427.1"/>
    </source>
</evidence>
<organism evidence="1 2">
    <name type="scientific">Nezara viridula</name>
    <name type="common">Southern green stink bug</name>
    <name type="synonym">Cimex viridulus</name>
    <dbReference type="NCBI Taxonomy" id="85310"/>
    <lineage>
        <taxon>Eukaryota</taxon>
        <taxon>Metazoa</taxon>
        <taxon>Ecdysozoa</taxon>
        <taxon>Arthropoda</taxon>
        <taxon>Hexapoda</taxon>
        <taxon>Insecta</taxon>
        <taxon>Pterygota</taxon>
        <taxon>Neoptera</taxon>
        <taxon>Paraneoptera</taxon>
        <taxon>Hemiptera</taxon>
        <taxon>Heteroptera</taxon>
        <taxon>Panheteroptera</taxon>
        <taxon>Pentatomomorpha</taxon>
        <taxon>Pentatomoidea</taxon>
        <taxon>Pentatomidae</taxon>
        <taxon>Pentatominae</taxon>
        <taxon>Nezara</taxon>
    </lineage>
</organism>
<sequence>MVILYRPKGQWEGNQWIRAGIGLRSILRLPLSRSETLKDLLSVSFLPGERSPSINSRPFIFVPTPRYTIHYPLSSIHYPLSSILYPPSSSSMMTSLELLAPLVYPGRLLLSPIGADGSIHDLSLICLHLLSANAR</sequence>
<dbReference type="AlphaFoldDB" id="A0A9P0H148"/>
<accession>A0A9P0H148</accession>
<dbReference type="Proteomes" id="UP001152798">
    <property type="component" value="Chromosome 1"/>
</dbReference>
<dbReference type="EMBL" id="OV725077">
    <property type="protein sequence ID" value="CAH1388427.1"/>
    <property type="molecule type" value="Genomic_DNA"/>
</dbReference>
<name>A0A9P0H148_NEZVI</name>
<protein>
    <submittedName>
        <fullName evidence="1">Uncharacterized protein</fullName>
    </submittedName>
</protein>
<evidence type="ECO:0000313" key="2">
    <source>
        <dbReference type="Proteomes" id="UP001152798"/>
    </source>
</evidence>